<evidence type="ECO:0008006" key="3">
    <source>
        <dbReference type="Google" id="ProtNLM"/>
    </source>
</evidence>
<protein>
    <recommendedName>
        <fullName evidence="3">2-oxoisovalerate dehydrogenase</fullName>
    </recommendedName>
</protein>
<evidence type="ECO:0000313" key="1">
    <source>
        <dbReference type="EMBL" id="GGJ55969.1"/>
    </source>
</evidence>
<name>A0ABQ2DGR3_9MICC</name>
<dbReference type="Proteomes" id="UP000606115">
    <property type="component" value="Unassembled WGS sequence"/>
</dbReference>
<gene>
    <name evidence="1" type="ORF">GCM10007173_13520</name>
</gene>
<dbReference type="EMBL" id="BMKX01000002">
    <property type="protein sequence ID" value="GGJ55969.1"/>
    <property type="molecule type" value="Genomic_DNA"/>
</dbReference>
<dbReference type="RefSeq" id="WP_188684603.1">
    <property type="nucleotide sequence ID" value="NZ_BMKX01000002.1"/>
</dbReference>
<proteinExistence type="predicted"/>
<sequence length="65" mass="7381">MSTYYVLGEEPTIHGTGGEKVFSPYDCDPEYHSTIEEAQRELEDFYPNGKAPDSVGIWKIEKVEP</sequence>
<comment type="caution">
    <text evidence="1">The sequence shown here is derived from an EMBL/GenBank/DDBJ whole genome shotgun (WGS) entry which is preliminary data.</text>
</comment>
<accession>A0ABQ2DGR3</accession>
<keyword evidence="2" id="KW-1185">Reference proteome</keyword>
<evidence type="ECO:0000313" key="2">
    <source>
        <dbReference type="Proteomes" id="UP000606115"/>
    </source>
</evidence>
<reference evidence="2" key="1">
    <citation type="journal article" date="2019" name="Int. J. Syst. Evol. Microbiol.">
        <title>The Global Catalogue of Microorganisms (GCM) 10K type strain sequencing project: providing services to taxonomists for standard genome sequencing and annotation.</title>
        <authorList>
            <consortium name="The Broad Institute Genomics Platform"/>
            <consortium name="The Broad Institute Genome Sequencing Center for Infectious Disease"/>
            <person name="Wu L."/>
            <person name="Ma J."/>
        </authorList>
    </citation>
    <scope>NUCLEOTIDE SEQUENCE [LARGE SCALE GENOMIC DNA]</scope>
    <source>
        <strain evidence="2">CGMCC 1.3685</strain>
    </source>
</reference>
<dbReference type="GeneID" id="303303729"/>
<organism evidence="1 2">
    <name type="scientific">Glutamicibacter ardleyensis</name>
    <dbReference type="NCBI Taxonomy" id="225894"/>
    <lineage>
        <taxon>Bacteria</taxon>
        <taxon>Bacillati</taxon>
        <taxon>Actinomycetota</taxon>
        <taxon>Actinomycetes</taxon>
        <taxon>Micrococcales</taxon>
        <taxon>Micrococcaceae</taxon>
        <taxon>Glutamicibacter</taxon>
    </lineage>
</organism>